<evidence type="ECO:0000256" key="4">
    <source>
        <dbReference type="ARBA" id="ARBA00022989"/>
    </source>
</evidence>
<dbReference type="Pfam" id="PF08205">
    <property type="entry name" value="C2-set_2"/>
    <property type="match status" value="1"/>
</dbReference>
<protein>
    <recommendedName>
        <fullName evidence="11">Ig-like domain-containing protein</fullName>
    </recommendedName>
</protein>
<keyword evidence="6" id="KW-1015">Disulfide bond</keyword>
<evidence type="ECO:0000256" key="9">
    <source>
        <dbReference type="SAM" id="Phobius"/>
    </source>
</evidence>
<reference evidence="12 13" key="1">
    <citation type="journal article" date="2018" name="Nat. Ecol. Evol.">
        <title>Shark genomes provide insights into elasmobranch evolution and the origin of vertebrates.</title>
        <authorList>
            <person name="Hara Y"/>
            <person name="Yamaguchi K"/>
            <person name="Onimaru K"/>
            <person name="Kadota M"/>
            <person name="Koyanagi M"/>
            <person name="Keeley SD"/>
            <person name="Tatsumi K"/>
            <person name="Tanaka K"/>
            <person name="Motone F"/>
            <person name="Kageyama Y"/>
            <person name="Nozu R"/>
            <person name="Adachi N"/>
            <person name="Nishimura O"/>
            <person name="Nakagawa R"/>
            <person name="Tanegashima C"/>
            <person name="Kiyatake I"/>
            <person name="Matsumoto R"/>
            <person name="Murakumo K"/>
            <person name="Nishida K"/>
            <person name="Terakita A"/>
            <person name="Kuratani S"/>
            <person name="Sato K"/>
            <person name="Hyodo S Kuraku.S."/>
        </authorList>
    </citation>
    <scope>NUCLEOTIDE SEQUENCE [LARGE SCALE GENOMIC DNA]</scope>
</reference>
<proteinExistence type="inferred from homology"/>
<dbReference type="InterPro" id="IPR013106">
    <property type="entry name" value="Ig_V-set"/>
</dbReference>
<keyword evidence="10" id="KW-0732">Signal</keyword>
<keyword evidence="8" id="KW-0325">Glycoprotein</keyword>
<dbReference type="Pfam" id="PF07686">
    <property type="entry name" value="V-set"/>
    <property type="match status" value="1"/>
</dbReference>
<evidence type="ECO:0000256" key="8">
    <source>
        <dbReference type="ARBA" id="ARBA00023180"/>
    </source>
</evidence>
<evidence type="ECO:0000256" key="1">
    <source>
        <dbReference type="ARBA" id="ARBA00004167"/>
    </source>
</evidence>
<evidence type="ECO:0000259" key="11">
    <source>
        <dbReference type="PROSITE" id="PS50835"/>
    </source>
</evidence>
<sequence>MQTISIFTKYCYFFMCSLFFAFVEHEVHAAHVTTVLGNKINLNCSTNQSLKEILLIKWSRSITAGYQDIASYNADYGLFKSLKDDRLTISSCNGTCLQIHPVNLTDEGNYTCEITAFQGIFRNRFSLFVIVPPIISLNFKSLPNGLKKVQCIAAKSKPAATITWKENTFGNSTQILVDNVDGTVTVESHYHAPINFTGQKQTCIINHPAFNATQNLTVSLALATEENVKMMTSQIKFILIICASALAVGATAILVICIIKKKMKKIANSVSYNAITQICNFLLLYTYDHSTCVNLFGPKLILSSADAQI</sequence>
<dbReference type="OMA" id="VEHEVHA"/>
<dbReference type="SMART" id="SM00409">
    <property type="entry name" value="IG"/>
    <property type="match status" value="1"/>
</dbReference>
<name>A0A401NU20_SCYTO</name>
<dbReference type="PANTHER" id="PTHR21462:SF2">
    <property type="entry name" value="CELL SURFACE GLYCOPROTEIN CD200 RECEPTOR 2"/>
    <property type="match status" value="1"/>
</dbReference>
<dbReference type="STRING" id="75743.A0A401NU20"/>
<dbReference type="OrthoDB" id="8915654at2759"/>
<evidence type="ECO:0000256" key="7">
    <source>
        <dbReference type="ARBA" id="ARBA00023170"/>
    </source>
</evidence>
<dbReference type="PANTHER" id="PTHR21462">
    <property type="entry name" value="CELL SURFACE GLYCOPROTEIN OX2 RECEPTOR PRECURSOR"/>
    <property type="match status" value="1"/>
</dbReference>
<dbReference type="PROSITE" id="PS50835">
    <property type="entry name" value="IG_LIKE"/>
    <property type="match status" value="2"/>
</dbReference>
<evidence type="ECO:0000256" key="10">
    <source>
        <dbReference type="SAM" id="SignalP"/>
    </source>
</evidence>
<dbReference type="InterPro" id="IPR007110">
    <property type="entry name" value="Ig-like_dom"/>
</dbReference>
<keyword evidence="3 9" id="KW-0812">Transmembrane</keyword>
<feature type="signal peptide" evidence="10">
    <location>
        <begin position="1"/>
        <end position="29"/>
    </location>
</feature>
<dbReference type="InterPro" id="IPR013783">
    <property type="entry name" value="Ig-like_fold"/>
</dbReference>
<accession>A0A401NU20</accession>
<evidence type="ECO:0000256" key="3">
    <source>
        <dbReference type="ARBA" id="ARBA00022692"/>
    </source>
</evidence>
<keyword evidence="5 9" id="KW-0472">Membrane</keyword>
<dbReference type="GO" id="GO:0150077">
    <property type="term" value="P:regulation of neuroinflammatory response"/>
    <property type="evidence" value="ECO:0007669"/>
    <property type="project" value="InterPro"/>
</dbReference>
<comment type="subcellular location">
    <subcellularLocation>
        <location evidence="1">Membrane</location>
        <topology evidence="1">Single-pass membrane protein</topology>
    </subcellularLocation>
</comment>
<dbReference type="Proteomes" id="UP000288216">
    <property type="component" value="Unassembled WGS sequence"/>
</dbReference>
<dbReference type="AlphaFoldDB" id="A0A401NU20"/>
<evidence type="ECO:0000256" key="5">
    <source>
        <dbReference type="ARBA" id="ARBA00023136"/>
    </source>
</evidence>
<dbReference type="EMBL" id="BFAA01001364">
    <property type="protein sequence ID" value="GCB64340.1"/>
    <property type="molecule type" value="Genomic_DNA"/>
</dbReference>
<dbReference type="InterPro" id="IPR040012">
    <property type="entry name" value="CD200R"/>
</dbReference>
<feature type="chain" id="PRO_5019375519" description="Ig-like domain-containing protein" evidence="10">
    <location>
        <begin position="30"/>
        <end position="309"/>
    </location>
</feature>
<gene>
    <name evidence="12" type="ORF">scyTo_0004587</name>
</gene>
<dbReference type="InterPro" id="IPR036179">
    <property type="entry name" value="Ig-like_dom_sf"/>
</dbReference>
<dbReference type="Gene3D" id="2.60.40.10">
    <property type="entry name" value="Immunoglobulins"/>
    <property type="match status" value="2"/>
</dbReference>
<evidence type="ECO:0000313" key="13">
    <source>
        <dbReference type="Proteomes" id="UP000288216"/>
    </source>
</evidence>
<feature type="domain" description="Ig-like" evidence="11">
    <location>
        <begin position="132"/>
        <end position="219"/>
    </location>
</feature>
<organism evidence="12 13">
    <name type="scientific">Scyliorhinus torazame</name>
    <name type="common">Cloudy catshark</name>
    <name type="synonym">Catulus torazame</name>
    <dbReference type="NCBI Taxonomy" id="75743"/>
    <lineage>
        <taxon>Eukaryota</taxon>
        <taxon>Metazoa</taxon>
        <taxon>Chordata</taxon>
        <taxon>Craniata</taxon>
        <taxon>Vertebrata</taxon>
        <taxon>Chondrichthyes</taxon>
        <taxon>Elasmobranchii</taxon>
        <taxon>Galeomorphii</taxon>
        <taxon>Galeoidea</taxon>
        <taxon>Carcharhiniformes</taxon>
        <taxon>Scyliorhinidae</taxon>
        <taxon>Scyliorhinus</taxon>
    </lineage>
</organism>
<keyword evidence="4 9" id="KW-1133">Transmembrane helix</keyword>
<evidence type="ECO:0000256" key="2">
    <source>
        <dbReference type="ARBA" id="ARBA00008215"/>
    </source>
</evidence>
<comment type="similarity">
    <text evidence="2">Belongs to the CD200R family.</text>
</comment>
<dbReference type="GO" id="GO:0009986">
    <property type="term" value="C:cell surface"/>
    <property type="evidence" value="ECO:0007669"/>
    <property type="project" value="UniProtKB-ARBA"/>
</dbReference>
<keyword evidence="13" id="KW-1185">Reference proteome</keyword>
<dbReference type="SUPFAM" id="SSF48726">
    <property type="entry name" value="Immunoglobulin"/>
    <property type="match status" value="2"/>
</dbReference>
<dbReference type="GO" id="GO:0038023">
    <property type="term" value="F:signaling receptor activity"/>
    <property type="evidence" value="ECO:0007669"/>
    <property type="project" value="InterPro"/>
</dbReference>
<feature type="transmembrane region" description="Helical" evidence="9">
    <location>
        <begin position="237"/>
        <end position="259"/>
    </location>
</feature>
<dbReference type="GO" id="GO:0016020">
    <property type="term" value="C:membrane"/>
    <property type="evidence" value="ECO:0007669"/>
    <property type="project" value="UniProtKB-SubCell"/>
</dbReference>
<comment type="caution">
    <text evidence="12">The sequence shown here is derived from an EMBL/GenBank/DDBJ whole genome shotgun (WGS) entry which is preliminary data.</text>
</comment>
<evidence type="ECO:0000313" key="12">
    <source>
        <dbReference type="EMBL" id="GCB64340.1"/>
    </source>
</evidence>
<dbReference type="InterPro" id="IPR013162">
    <property type="entry name" value="CD80_C2-set"/>
</dbReference>
<keyword evidence="7" id="KW-0675">Receptor</keyword>
<evidence type="ECO:0000256" key="6">
    <source>
        <dbReference type="ARBA" id="ARBA00023157"/>
    </source>
</evidence>
<feature type="domain" description="Ig-like" evidence="11">
    <location>
        <begin position="37"/>
        <end position="115"/>
    </location>
</feature>
<dbReference type="InterPro" id="IPR003599">
    <property type="entry name" value="Ig_sub"/>
</dbReference>